<evidence type="ECO:0000313" key="9">
    <source>
        <dbReference type="EMBL" id="GAT42944.1"/>
    </source>
</evidence>
<comment type="subcellular location">
    <subcellularLocation>
        <location evidence="1">Cell membrane</location>
        <topology evidence="1">Multi-pass membrane protein</topology>
    </subcellularLocation>
</comment>
<evidence type="ECO:0000256" key="4">
    <source>
        <dbReference type="ARBA" id="ARBA00022989"/>
    </source>
</evidence>
<feature type="compositionally biased region" description="Pro residues" evidence="6">
    <location>
        <begin position="39"/>
        <end position="50"/>
    </location>
</feature>
<dbReference type="PANTHER" id="PTHR34187">
    <property type="entry name" value="FGR18P"/>
    <property type="match status" value="1"/>
</dbReference>
<keyword evidence="10" id="KW-1185">Reference proteome</keyword>
<feature type="transmembrane region" description="Helical" evidence="7">
    <location>
        <begin position="77"/>
        <end position="98"/>
    </location>
</feature>
<name>A0ABQ0KVK9_MYCCL</name>
<dbReference type="EMBL" id="DF838442">
    <property type="protein sequence ID" value="GAT42944.1"/>
    <property type="molecule type" value="Genomic_DNA"/>
</dbReference>
<keyword evidence="2" id="KW-1003">Cell membrane</keyword>
<organism evidence="9 10">
    <name type="scientific">Mycena chlorophos</name>
    <name type="common">Agaric fungus</name>
    <name type="synonym">Agaricus chlorophos</name>
    <dbReference type="NCBI Taxonomy" id="658473"/>
    <lineage>
        <taxon>Eukaryota</taxon>
        <taxon>Fungi</taxon>
        <taxon>Dikarya</taxon>
        <taxon>Basidiomycota</taxon>
        <taxon>Agaricomycotina</taxon>
        <taxon>Agaricomycetes</taxon>
        <taxon>Agaricomycetidae</taxon>
        <taxon>Agaricales</taxon>
        <taxon>Marasmiineae</taxon>
        <taxon>Mycenaceae</taxon>
        <taxon>Mycena</taxon>
    </lineage>
</organism>
<sequence length="277" mass="29267">MSTSKSPLTGFDPHATHPFTSYSSPVPAATPQSGQPKKASPPPKASPPASRPAAKPVFTHNHLAGGIKFQHLNKTRAAALISFSLLHGLCRLVLPYLLACVPFLAMSQPDPEPAIAPPASPSHDTPEHEPAMPIPDAEETSVAPNRLHLALNLTLENSGSVARDHLASERTFLAYVRTSLAIASTGVALVQLFSIASSSNNMTSPSSRIQTLSRPLGATMVCMGMIVLAIGTGRYFSIQRALVDGAFPVARWTVSLILLLLGAVITIVFAVMLSTNR</sequence>
<keyword evidence="4 7" id="KW-1133">Transmembrane helix</keyword>
<evidence type="ECO:0000256" key="1">
    <source>
        <dbReference type="ARBA" id="ARBA00004651"/>
    </source>
</evidence>
<protein>
    <recommendedName>
        <fullName evidence="8">DUF202 domain-containing protein</fullName>
    </recommendedName>
</protein>
<dbReference type="PANTHER" id="PTHR34187:SF2">
    <property type="entry name" value="DUF202 DOMAIN-CONTAINING PROTEIN"/>
    <property type="match status" value="1"/>
</dbReference>
<evidence type="ECO:0000256" key="6">
    <source>
        <dbReference type="SAM" id="MobiDB-lite"/>
    </source>
</evidence>
<feature type="transmembrane region" description="Helical" evidence="7">
    <location>
        <begin position="172"/>
        <end position="195"/>
    </location>
</feature>
<evidence type="ECO:0000256" key="2">
    <source>
        <dbReference type="ARBA" id="ARBA00022475"/>
    </source>
</evidence>
<keyword evidence="5 7" id="KW-0472">Membrane</keyword>
<evidence type="ECO:0000256" key="7">
    <source>
        <dbReference type="SAM" id="Phobius"/>
    </source>
</evidence>
<proteinExistence type="predicted"/>
<dbReference type="Proteomes" id="UP000815677">
    <property type="component" value="Unassembled WGS sequence"/>
</dbReference>
<reference evidence="9" key="1">
    <citation type="submission" date="2014-09" db="EMBL/GenBank/DDBJ databases">
        <title>Genome sequence of the luminous mushroom Mycena chlorophos for searching fungal bioluminescence genes.</title>
        <authorList>
            <person name="Tanaka Y."/>
            <person name="Kasuga D."/>
            <person name="Oba Y."/>
            <person name="Hase S."/>
            <person name="Sato K."/>
            <person name="Oba Y."/>
            <person name="Sakakibara Y."/>
        </authorList>
    </citation>
    <scope>NUCLEOTIDE SEQUENCE</scope>
</reference>
<feature type="transmembrane region" description="Helical" evidence="7">
    <location>
        <begin position="216"/>
        <end position="237"/>
    </location>
</feature>
<evidence type="ECO:0000256" key="5">
    <source>
        <dbReference type="ARBA" id="ARBA00023136"/>
    </source>
</evidence>
<dbReference type="InterPro" id="IPR003807">
    <property type="entry name" value="DUF202"/>
</dbReference>
<keyword evidence="3 7" id="KW-0812">Transmembrane</keyword>
<accession>A0ABQ0KVK9</accession>
<feature type="transmembrane region" description="Helical" evidence="7">
    <location>
        <begin position="249"/>
        <end position="273"/>
    </location>
</feature>
<dbReference type="InterPro" id="IPR052053">
    <property type="entry name" value="IM_YidH-like"/>
</dbReference>
<evidence type="ECO:0000259" key="8">
    <source>
        <dbReference type="Pfam" id="PF02656"/>
    </source>
</evidence>
<feature type="region of interest" description="Disordered" evidence="6">
    <location>
        <begin position="1"/>
        <end position="56"/>
    </location>
</feature>
<gene>
    <name evidence="9" type="ORF">MCHLO_00637</name>
</gene>
<feature type="region of interest" description="Disordered" evidence="6">
    <location>
        <begin position="112"/>
        <end position="133"/>
    </location>
</feature>
<evidence type="ECO:0000313" key="10">
    <source>
        <dbReference type="Proteomes" id="UP000815677"/>
    </source>
</evidence>
<evidence type="ECO:0000256" key="3">
    <source>
        <dbReference type="ARBA" id="ARBA00022692"/>
    </source>
</evidence>
<feature type="compositionally biased region" description="Polar residues" evidence="6">
    <location>
        <begin position="18"/>
        <end position="35"/>
    </location>
</feature>
<dbReference type="Pfam" id="PF02656">
    <property type="entry name" value="DUF202"/>
    <property type="match status" value="1"/>
</dbReference>
<feature type="domain" description="DUF202" evidence="8">
    <location>
        <begin position="163"/>
        <end position="241"/>
    </location>
</feature>